<keyword evidence="5" id="KW-1185">Reference proteome</keyword>
<comment type="caution">
    <text evidence="4">The sequence shown here is derived from an EMBL/GenBank/DDBJ whole genome shotgun (WGS) entry which is preliminary data.</text>
</comment>
<organism evidence="4 5">
    <name type="scientific">Parascedosporium putredinis</name>
    <dbReference type="NCBI Taxonomy" id="1442378"/>
    <lineage>
        <taxon>Eukaryota</taxon>
        <taxon>Fungi</taxon>
        <taxon>Dikarya</taxon>
        <taxon>Ascomycota</taxon>
        <taxon>Pezizomycotina</taxon>
        <taxon>Sordariomycetes</taxon>
        <taxon>Hypocreomycetidae</taxon>
        <taxon>Microascales</taxon>
        <taxon>Microascaceae</taxon>
        <taxon>Parascedosporium</taxon>
    </lineage>
</organism>
<dbReference type="OrthoDB" id="4772757at2759"/>
<dbReference type="InterPro" id="IPR002110">
    <property type="entry name" value="Ankyrin_rpt"/>
</dbReference>
<keyword evidence="3" id="KW-1133">Transmembrane helix</keyword>
<evidence type="ECO:0000256" key="1">
    <source>
        <dbReference type="PROSITE-ProRule" id="PRU00023"/>
    </source>
</evidence>
<dbReference type="Pfam" id="PF00023">
    <property type="entry name" value="Ank"/>
    <property type="match status" value="1"/>
</dbReference>
<dbReference type="EMBL" id="CALLCH030000020">
    <property type="protein sequence ID" value="CAI4219549.1"/>
    <property type="molecule type" value="Genomic_DNA"/>
</dbReference>
<feature type="repeat" description="ANK" evidence="1">
    <location>
        <begin position="73"/>
        <end position="105"/>
    </location>
</feature>
<keyword evidence="1" id="KW-0040">ANK repeat</keyword>
<feature type="compositionally biased region" description="Basic residues" evidence="2">
    <location>
        <begin position="9"/>
        <end position="25"/>
    </location>
</feature>
<sequence>MTTSPPTRRPPRLRRLVRHPRRRLPRPPLTRHPFFRTRGGGNVADPVISPELYAIHADIFNRFFDAIAARNSDRSTALIAAVDLGNPAVVRHLVSLGADVAQLGRYAGAERTPLQVAAAKGLLSLVKFFMEECGADDAVIAPDGQIALRLAAKGTEHAKLMSRARRAARGIVRFCVFVAWDIPTFLLYTVPKHAVVLPLKRNIKWAIEHRHLFGPWCKRQILAIPNYAKRGARAVGRVLKEIPEIIADKAAVAIGSWLAKTARRFGAAVGHVFAQIFSVLHTMLAAIVSFFRQITLKDVWDGFYRLMRAIFVGLPKAIWAGIKAIGQTSYDVLAALFGFVGKAIWWIIWLFWQAIQFVPIMIATIFMSFVRSIGTAFREVMVWFNPKMA</sequence>
<evidence type="ECO:0000313" key="4">
    <source>
        <dbReference type="EMBL" id="CAI4219549.1"/>
    </source>
</evidence>
<dbReference type="Gene3D" id="1.25.40.20">
    <property type="entry name" value="Ankyrin repeat-containing domain"/>
    <property type="match status" value="1"/>
</dbReference>
<feature type="transmembrane region" description="Helical" evidence="3">
    <location>
        <begin position="303"/>
        <end position="326"/>
    </location>
</feature>
<evidence type="ECO:0000256" key="3">
    <source>
        <dbReference type="SAM" id="Phobius"/>
    </source>
</evidence>
<dbReference type="SUPFAM" id="SSF48403">
    <property type="entry name" value="Ankyrin repeat"/>
    <property type="match status" value="1"/>
</dbReference>
<accession>A0A9P1MDK9</accession>
<feature type="transmembrane region" description="Helical" evidence="3">
    <location>
        <begin position="357"/>
        <end position="377"/>
    </location>
</feature>
<feature type="region of interest" description="Disordered" evidence="2">
    <location>
        <begin position="1"/>
        <end position="36"/>
    </location>
</feature>
<dbReference type="SMART" id="SM00248">
    <property type="entry name" value="ANK"/>
    <property type="match status" value="2"/>
</dbReference>
<feature type="transmembrane region" description="Helical" evidence="3">
    <location>
        <begin position="332"/>
        <end position="352"/>
    </location>
</feature>
<dbReference type="PROSITE" id="PS50088">
    <property type="entry name" value="ANK_REPEAT"/>
    <property type="match status" value="1"/>
</dbReference>
<evidence type="ECO:0000313" key="5">
    <source>
        <dbReference type="Proteomes" id="UP000838763"/>
    </source>
</evidence>
<reference evidence="4" key="1">
    <citation type="submission" date="2022-11" db="EMBL/GenBank/DDBJ databases">
        <authorList>
            <person name="Scott C."/>
            <person name="Bruce N."/>
        </authorList>
    </citation>
    <scope>NUCLEOTIDE SEQUENCE</scope>
</reference>
<dbReference type="InterPro" id="IPR036770">
    <property type="entry name" value="Ankyrin_rpt-contain_sf"/>
</dbReference>
<gene>
    <name evidence="4" type="ORF">PPNO1_LOCUS9106</name>
</gene>
<evidence type="ECO:0008006" key="6">
    <source>
        <dbReference type="Google" id="ProtNLM"/>
    </source>
</evidence>
<dbReference type="AlphaFoldDB" id="A0A9P1MDK9"/>
<keyword evidence="3" id="KW-0472">Membrane</keyword>
<evidence type="ECO:0000256" key="2">
    <source>
        <dbReference type="SAM" id="MobiDB-lite"/>
    </source>
</evidence>
<name>A0A9P1MDK9_9PEZI</name>
<protein>
    <recommendedName>
        <fullName evidence="6">Ankyrin</fullName>
    </recommendedName>
</protein>
<keyword evidence="3" id="KW-0812">Transmembrane</keyword>
<proteinExistence type="predicted"/>
<dbReference type="Proteomes" id="UP000838763">
    <property type="component" value="Unassembled WGS sequence"/>
</dbReference>
<feature type="transmembrane region" description="Helical" evidence="3">
    <location>
        <begin position="272"/>
        <end position="291"/>
    </location>
</feature>